<dbReference type="PROSITE" id="PS51353">
    <property type="entry name" value="ARSC"/>
    <property type="match status" value="1"/>
</dbReference>
<dbReference type="PANTHER" id="PTHR30041:SF4">
    <property type="entry name" value="ARSENATE REDUCTASE"/>
    <property type="match status" value="1"/>
</dbReference>
<dbReference type="SUPFAM" id="SSF52833">
    <property type="entry name" value="Thioredoxin-like"/>
    <property type="match status" value="1"/>
</dbReference>
<dbReference type="AlphaFoldDB" id="A0A1Y0IHE7"/>
<dbReference type="InterPro" id="IPR036249">
    <property type="entry name" value="Thioredoxin-like_sf"/>
</dbReference>
<dbReference type="PANTHER" id="PTHR30041">
    <property type="entry name" value="ARSENATE REDUCTASE"/>
    <property type="match status" value="1"/>
</dbReference>
<protein>
    <recommendedName>
        <fullName evidence="4">Arsenate reductase</fullName>
    </recommendedName>
</protein>
<sequence>MEVTERNLVEQMLTADEILELAGAMELTVHDLLRANSPVYKERKDELKAMGESELAAVMATEPTLIKRPIVKTEQGYVVGLDEEKINELIGAPQA</sequence>
<dbReference type="Proteomes" id="UP000195437">
    <property type="component" value="Chromosome"/>
</dbReference>
<dbReference type="KEGG" id="tum:CBW65_01625"/>
<dbReference type="OrthoDB" id="2381928at2"/>
<organism evidence="2 3">
    <name type="scientific">Tumebacillus avium</name>
    <dbReference type="NCBI Taxonomy" id="1903704"/>
    <lineage>
        <taxon>Bacteria</taxon>
        <taxon>Bacillati</taxon>
        <taxon>Bacillota</taxon>
        <taxon>Bacilli</taxon>
        <taxon>Bacillales</taxon>
        <taxon>Alicyclobacillaceae</taxon>
        <taxon>Tumebacillus</taxon>
    </lineage>
</organism>
<dbReference type="InterPro" id="IPR006660">
    <property type="entry name" value="Arsenate_reductase-like"/>
</dbReference>
<name>A0A1Y0IHE7_9BACL</name>
<dbReference type="Pfam" id="PF03960">
    <property type="entry name" value="ArsC"/>
    <property type="match status" value="1"/>
</dbReference>
<evidence type="ECO:0000256" key="1">
    <source>
        <dbReference type="PROSITE-ProRule" id="PRU01282"/>
    </source>
</evidence>
<accession>A0A1Y0IHE7</accession>
<keyword evidence="3" id="KW-1185">Reference proteome</keyword>
<dbReference type="Gene3D" id="3.40.30.10">
    <property type="entry name" value="Glutaredoxin"/>
    <property type="match status" value="1"/>
</dbReference>
<evidence type="ECO:0008006" key="4">
    <source>
        <dbReference type="Google" id="ProtNLM"/>
    </source>
</evidence>
<evidence type="ECO:0000313" key="3">
    <source>
        <dbReference type="Proteomes" id="UP000195437"/>
    </source>
</evidence>
<dbReference type="EMBL" id="CP021434">
    <property type="protein sequence ID" value="ARU59902.1"/>
    <property type="molecule type" value="Genomic_DNA"/>
</dbReference>
<gene>
    <name evidence="2" type="ORF">CBW65_01625</name>
</gene>
<dbReference type="RefSeq" id="WP_087455289.1">
    <property type="nucleotide sequence ID" value="NZ_CP021434.1"/>
</dbReference>
<proteinExistence type="inferred from homology"/>
<comment type="similarity">
    <text evidence="1">Belongs to the ArsC family.</text>
</comment>
<evidence type="ECO:0000313" key="2">
    <source>
        <dbReference type="EMBL" id="ARU59902.1"/>
    </source>
</evidence>
<reference evidence="3" key="1">
    <citation type="submission" date="2017-05" db="EMBL/GenBank/DDBJ databases">
        <authorList>
            <person name="Sung H."/>
        </authorList>
    </citation>
    <scope>NUCLEOTIDE SEQUENCE [LARGE SCALE GENOMIC DNA]</scope>
    <source>
        <strain evidence="3">AR23208</strain>
    </source>
</reference>